<evidence type="ECO:0000313" key="3">
    <source>
        <dbReference type="Proteomes" id="UP000019373"/>
    </source>
</evidence>
<feature type="compositionally biased region" description="Basic and acidic residues" evidence="1">
    <location>
        <begin position="122"/>
        <end position="134"/>
    </location>
</feature>
<protein>
    <submittedName>
        <fullName evidence="2">Uncharacterized protein</fullName>
    </submittedName>
</protein>
<dbReference type="AlphaFoldDB" id="U1GRA6"/>
<name>U1GRA6_ENDPU</name>
<dbReference type="RefSeq" id="XP_007799900.1">
    <property type="nucleotide sequence ID" value="XM_007801709.1"/>
</dbReference>
<dbReference type="Proteomes" id="UP000019373">
    <property type="component" value="Unassembled WGS sequence"/>
</dbReference>
<evidence type="ECO:0000256" key="1">
    <source>
        <dbReference type="SAM" id="MobiDB-lite"/>
    </source>
</evidence>
<dbReference type="EMBL" id="KE720876">
    <property type="protein sequence ID" value="ERF74516.1"/>
    <property type="molecule type" value="Genomic_DNA"/>
</dbReference>
<sequence>MAARAAEARRKREKSVDIHAEPLSSTDEEELEKTPEPTPRSKRLLNGMKRDDEKIKKNQQSLKETKELAELESRKSAGAKQARRKKLQDDPTELTLVHGEEKATSTGTGTGTGAGAGELSEDEAKFMSWEDERAAKRKRVGSAKTTSS</sequence>
<feature type="region of interest" description="Disordered" evidence="1">
    <location>
        <begin position="1"/>
        <end position="148"/>
    </location>
</feature>
<feature type="compositionally biased region" description="Basic and acidic residues" evidence="1">
    <location>
        <begin position="63"/>
        <end position="75"/>
    </location>
</feature>
<evidence type="ECO:0000313" key="2">
    <source>
        <dbReference type="EMBL" id="ERF74516.1"/>
    </source>
</evidence>
<keyword evidence="3" id="KW-1185">Reference proteome</keyword>
<dbReference type="HOGENOM" id="CLU_1758793_0_0_1"/>
<feature type="compositionally biased region" description="Basic and acidic residues" evidence="1">
    <location>
        <begin position="1"/>
        <end position="20"/>
    </location>
</feature>
<accession>U1GRA6</accession>
<reference evidence="3" key="1">
    <citation type="journal article" date="2014" name="BMC Genomics">
        <title>Genome characteristics reveal the impact of lichenization on lichen-forming fungus Endocarpon pusillum Hedwig (Verrucariales, Ascomycota).</title>
        <authorList>
            <person name="Wang Y.-Y."/>
            <person name="Liu B."/>
            <person name="Zhang X.-Y."/>
            <person name="Zhou Q.-M."/>
            <person name="Zhang T."/>
            <person name="Li H."/>
            <person name="Yu Y.-F."/>
            <person name="Zhang X.-L."/>
            <person name="Hao X.-Y."/>
            <person name="Wang M."/>
            <person name="Wang L."/>
            <person name="Wei J.-C."/>
        </authorList>
    </citation>
    <scope>NUCLEOTIDE SEQUENCE [LARGE SCALE GENOMIC DNA]</scope>
    <source>
        <strain evidence="3">Z07020 / HMAS-L-300199</strain>
    </source>
</reference>
<dbReference type="GeneID" id="19238989"/>
<organism evidence="2 3">
    <name type="scientific">Endocarpon pusillum (strain Z07020 / HMAS-L-300199)</name>
    <name type="common">Lichen-forming fungus</name>
    <dbReference type="NCBI Taxonomy" id="1263415"/>
    <lineage>
        <taxon>Eukaryota</taxon>
        <taxon>Fungi</taxon>
        <taxon>Dikarya</taxon>
        <taxon>Ascomycota</taxon>
        <taxon>Pezizomycotina</taxon>
        <taxon>Eurotiomycetes</taxon>
        <taxon>Chaetothyriomycetidae</taxon>
        <taxon>Verrucariales</taxon>
        <taxon>Verrucariaceae</taxon>
        <taxon>Endocarpon</taxon>
    </lineage>
</organism>
<proteinExistence type="predicted"/>
<gene>
    <name evidence="2" type="ORF">EPUS_03954</name>
</gene>